<protein>
    <recommendedName>
        <fullName evidence="1">HTH cro/C1-type domain-containing protein</fullName>
    </recommendedName>
</protein>
<evidence type="ECO:0000259" key="1">
    <source>
        <dbReference type="PROSITE" id="PS50943"/>
    </source>
</evidence>
<dbReference type="Proteomes" id="UP000612585">
    <property type="component" value="Unassembled WGS sequence"/>
</dbReference>
<name>A0A8J3Z4G7_9ACTN</name>
<evidence type="ECO:0000313" key="3">
    <source>
        <dbReference type="Proteomes" id="UP000612585"/>
    </source>
</evidence>
<feature type="domain" description="HTH cro/C1-type" evidence="1">
    <location>
        <begin position="62"/>
        <end position="97"/>
    </location>
</feature>
<dbReference type="EMBL" id="BOPG01000029">
    <property type="protein sequence ID" value="GIJ57134.1"/>
    <property type="molecule type" value="Genomic_DNA"/>
</dbReference>
<proteinExistence type="predicted"/>
<dbReference type="AlphaFoldDB" id="A0A8J3Z4G7"/>
<sequence>MTSVGRDRPDADRLPGDLPRRVACEERIAWMLRVNRRYGAQQRFQRLGPFAEAYARAQRRPISVSQLSRWESGHTQVRLDVVRGYEKTLGLPPFTLVGVADAVFRNESNGLALTRLARPDRDPVEAERRMNHLLDRVLSADVMTGLDWDELTWALTSAGRVFLRTSDWRALVNRLLSEQLIASGGAWRFRNESAQRLLWLGSSRPHVIGACADLVRDRRSQIVIEPLVIMDVVDHPEASRLLIEQVLDPASDQALRGALLGSAAHVRLNLFRPEQLDRLGSAIADRLLGLDADAGIRQLAGEVIAELPVPVRTRVVRRIRRLLDDDLDLRHVLTARRTASIEVGNALAARVSASVVARLPDDVDTQVEDVLRQLVTEILCSPNPEARLHAAQLLGATPLADPMADVLCDETARAARTQDGSTIAAVLTALPFLGSARHRRIVEHMVLATGVPPLVRNSAAWNIGHLPGRSTDLFWRQAIARHSDAAHRRPGRDSTALRGLVYSLGITGHETLLATIAADPTMPPGARSAAQWWRDLPGVVSTSAKL</sequence>
<reference evidence="2" key="1">
    <citation type="submission" date="2021-01" db="EMBL/GenBank/DDBJ databases">
        <title>Whole genome shotgun sequence of Virgisporangium aurantiacum NBRC 16421.</title>
        <authorList>
            <person name="Komaki H."/>
            <person name="Tamura T."/>
        </authorList>
    </citation>
    <scope>NUCLEOTIDE SEQUENCE</scope>
    <source>
        <strain evidence="2">NBRC 16421</strain>
    </source>
</reference>
<dbReference type="PROSITE" id="PS50943">
    <property type="entry name" value="HTH_CROC1"/>
    <property type="match status" value="1"/>
</dbReference>
<comment type="caution">
    <text evidence="2">The sequence shown here is derived from an EMBL/GenBank/DDBJ whole genome shotgun (WGS) entry which is preliminary data.</text>
</comment>
<organism evidence="2 3">
    <name type="scientific">Virgisporangium aurantiacum</name>
    <dbReference type="NCBI Taxonomy" id="175570"/>
    <lineage>
        <taxon>Bacteria</taxon>
        <taxon>Bacillati</taxon>
        <taxon>Actinomycetota</taxon>
        <taxon>Actinomycetes</taxon>
        <taxon>Micromonosporales</taxon>
        <taxon>Micromonosporaceae</taxon>
        <taxon>Virgisporangium</taxon>
    </lineage>
</organism>
<gene>
    <name evidence="2" type="ORF">Vau01_046500</name>
</gene>
<dbReference type="InterPro" id="IPR001387">
    <property type="entry name" value="Cro/C1-type_HTH"/>
</dbReference>
<keyword evidence="3" id="KW-1185">Reference proteome</keyword>
<accession>A0A8J3Z4G7</accession>
<evidence type="ECO:0000313" key="2">
    <source>
        <dbReference type="EMBL" id="GIJ57134.1"/>
    </source>
</evidence>